<evidence type="ECO:0000256" key="2">
    <source>
        <dbReference type="ARBA" id="ARBA00023002"/>
    </source>
</evidence>
<reference evidence="6 7" key="1">
    <citation type="submission" date="2020-07" db="EMBL/GenBank/DDBJ databases">
        <title>Sequencing the genomes of 1000 actinobacteria strains.</title>
        <authorList>
            <person name="Klenk H.-P."/>
        </authorList>
    </citation>
    <scope>NUCLEOTIDE SEQUENCE [LARGE SCALE GENOMIC DNA]</scope>
    <source>
        <strain evidence="6 7">DSM 15475</strain>
    </source>
</reference>
<evidence type="ECO:0000256" key="4">
    <source>
        <dbReference type="SAM" id="MobiDB-lite"/>
    </source>
</evidence>
<protein>
    <submittedName>
        <fullName evidence="6">Thioredoxin reductase</fullName>
    </submittedName>
</protein>
<dbReference type="PANTHER" id="PTHR48105">
    <property type="entry name" value="THIOREDOXIN REDUCTASE 1-RELATED-RELATED"/>
    <property type="match status" value="1"/>
</dbReference>
<evidence type="ECO:0000256" key="3">
    <source>
        <dbReference type="ARBA" id="ARBA00048132"/>
    </source>
</evidence>
<comment type="caution">
    <text evidence="6">The sequence shown here is derived from an EMBL/GenBank/DDBJ whole genome shotgun (WGS) entry which is preliminary data.</text>
</comment>
<sequence length="338" mass="35120">MNSTPPPSSRHTVSASDPRPESGELYDAVVIGAGPAGLSAAVALGRARRRVLIIDAGSPRNRAASHLHTVLGHEGLDPAELLRTGRQEALSYGADLVPGVVARVSEASVESGPVTLTVTLEDGSQVLGRAVIAAGGLTDELPDVPGLAEHWGSSVLHCPYCHGWEVRDKRLGVLAAGPMALHQAELLRQWTDRLTFFSAGAEPLSEETTRRLRARSVAIEPAVVTAVHGEGGAVTAVALADGREVPVDAIFTAGALRPHDAPLEELGLARSATPMGEFLSVDRTGRTSHPRVWAVGNISDPAANVVMSMSAGTFAGATANMTLVSEDFDLAESISIPG</sequence>
<dbReference type="Proteomes" id="UP000535437">
    <property type="component" value="Unassembled WGS sequence"/>
</dbReference>
<keyword evidence="7" id="KW-1185">Reference proteome</keyword>
<evidence type="ECO:0000313" key="7">
    <source>
        <dbReference type="Proteomes" id="UP000535437"/>
    </source>
</evidence>
<comment type="catalytic activity">
    <reaction evidence="3">
        <text>[thioredoxin]-dithiol + NADP(+) = [thioredoxin]-disulfide + NADPH + H(+)</text>
        <dbReference type="Rhea" id="RHEA:20345"/>
        <dbReference type="Rhea" id="RHEA-COMP:10698"/>
        <dbReference type="Rhea" id="RHEA-COMP:10700"/>
        <dbReference type="ChEBI" id="CHEBI:15378"/>
        <dbReference type="ChEBI" id="CHEBI:29950"/>
        <dbReference type="ChEBI" id="CHEBI:50058"/>
        <dbReference type="ChEBI" id="CHEBI:57783"/>
        <dbReference type="ChEBI" id="CHEBI:58349"/>
        <dbReference type="EC" id="1.8.1.9"/>
    </reaction>
</comment>
<keyword evidence="1" id="KW-0285">Flavoprotein</keyword>
<dbReference type="GO" id="GO:0004791">
    <property type="term" value="F:thioredoxin-disulfide reductase (NADPH) activity"/>
    <property type="evidence" value="ECO:0007669"/>
    <property type="project" value="UniProtKB-EC"/>
</dbReference>
<gene>
    <name evidence="6" type="ORF">HNR09_000057</name>
</gene>
<dbReference type="PRINTS" id="PR00368">
    <property type="entry name" value="FADPNR"/>
</dbReference>
<dbReference type="AlphaFoldDB" id="A0A7Z0GIK2"/>
<feature type="region of interest" description="Disordered" evidence="4">
    <location>
        <begin position="1"/>
        <end position="21"/>
    </location>
</feature>
<dbReference type="PRINTS" id="PR00469">
    <property type="entry name" value="PNDRDTASEII"/>
</dbReference>
<evidence type="ECO:0000313" key="6">
    <source>
        <dbReference type="EMBL" id="NYJ76646.1"/>
    </source>
</evidence>
<organism evidence="6 7">
    <name type="scientific">Nesterenkonia xinjiangensis</name>
    <dbReference type="NCBI Taxonomy" id="225327"/>
    <lineage>
        <taxon>Bacteria</taxon>
        <taxon>Bacillati</taxon>
        <taxon>Actinomycetota</taxon>
        <taxon>Actinomycetes</taxon>
        <taxon>Micrococcales</taxon>
        <taxon>Micrococcaceae</taxon>
        <taxon>Nesterenkonia</taxon>
    </lineage>
</organism>
<dbReference type="Pfam" id="PF07992">
    <property type="entry name" value="Pyr_redox_2"/>
    <property type="match status" value="1"/>
</dbReference>
<evidence type="ECO:0000259" key="5">
    <source>
        <dbReference type="Pfam" id="PF07992"/>
    </source>
</evidence>
<proteinExistence type="predicted"/>
<dbReference type="InterPro" id="IPR023753">
    <property type="entry name" value="FAD/NAD-binding_dom"/>
</dbReference>
<accession>A0A7Z0GIK2</accession>
<keyword evidence="2" id="KW-0560">Oxidoreductase</keyword>
<dbReference type="EMBL" id="JACCFY010000001">
    <property type="protein sequence ID" value="NYJ76646.1"/>
    <property type="molecule type" value="Genomic_DNA"/>
</dbReference>
<dbReference type="InterPro" id="IPR050097">
    <property type="entry name" value="Ferredoxin-NADP_redctase_2"/>
</dbReference>
<name>A0A7Z0GIK2_9MICC</name>
<dbReference type="Gene3D" id="3.50.50.60">
    <property type="entry name" value="FAD/NAD(P)-binding domain"/>
    <property type="match status" value="2"/>
</dbReference>
<dbReference type="SUPFAM" id="SSF51905">
    <property type="entry name" value="FAD/NAD(P)-binding domain"/>
    <property type="match status" value="1"/>
</dbReference>
<feature type="domain" description="FAD/NAD(P)-binding" evidence="5">
    <location>
        <begin position="26"/>
        <end position="304"/>
    </location>
</feature>
<dbReference type="RefSeq" id="WP_179540234.1">
    <property type="nucleotide sequence ID" value="NZ_BAAALL010000003.1"/>
</dbReference>
<evidence type="ECO:0000256" key="1">
    <source>
        <dbReference type="ARBA" id="ARBA00022630"/>
    </source>
</evidence>
<dbReference type="InterPro" id="IPR036188">
    <property type="entry name" value="FAD/NAD-bd_sf"/>
</dbReference>